<feature type="transmembrane region" description="Helical" evidence="1">
    <location>
        <begin position="165"/>
        <end position="185"/>
    </location>
</feature>
<dbReference type="EMBL" id="FOBV01000009">
    <property type="protein sequence ID" value="SEM94157.1"/>
    <property type="molecule type" value="Genomic_DNA"/>
</dbReference>
<evidence type="ECO:0000313" key="3">
    <source>
        <dbReference type="Proteomes" id="UP000199450"/>
    </source>
</evidence>
<dbReference type="STRING" id="295069.SAMN05421856_10960"/>
<reference evidence="3" key="1">
    <citation type="submission" date="2016-10" db="EMBL/GenBank/DDBJ databases">
        <authorList>
            <person name="Varghese N."/>
            <person name="Submissions S."/>
        </authorList>
    </citation>
    <scope>NUCLEOTIDE SEQUENCE [LARGE SCALE GENOMIC DNA]</scope>
    <source>
        <strain evidence="3">DSM 17453</strain>
    </source>
</reference>
<accession>A0A1H8CJ88</accession>
<dbReference type="Proteomes" id="UP000199450">
    <property type="component" value="Unassembled WGS sequence"/>
</dbReference>
<name>A0A1H8CJ88_9FLAO</name>
<dbReference type="PROSITE" id="PS51257">
    <property type="entry name" value="PROKAR_LIPOPROTEIN"/>
    <property type="match status" value="1"/>
</dbReference>
<dbReference type="OrthoDB" id="1259727at2"/>
<dbReference type="AlphaFoldDB" id="A0A1H8CJ88"/>
<keyword evidence="1" id="KW-1133">Transmembrane helix</keyword>
<keyword evidence="1" id="KW-0812">Transmembrane</keyword>
<evidence type="ECO:0000256" key="1">
    <source>
        <dbReference type="SAM" id="Phobius"/>
    </source>
</evidence>
<keyword evidence="1" id="KW-0472">Membrane</keyword>
<proteinExistence type="predicted"/>
<organism evidence="2 3">
    <name type="scientific">Chryseobacterium taichungense</name>
    <dbReference type="NCBI Taxonomy" id="295069"/>
    <lineage>
        <taxon>Bacteria</taxon>
        <taxon>Pseudomonadati</taxon>
        <taxon>Bacteroidota</taxon>
        <taxon>Flavobacteriia</taxon>
        <taxon>Flavobacteriales</taxon>
        <taxon>Weeksellaceae</taxon>
        <taxon>Chryseobacterium group</taxon>
        <taxon>Chryseobacterium</taxon>
    </lineage>
</organism>
<sequence>MKAKILLLIIFSGLILGCCRSKQKITTVSKEHQQETEKVKADSLSLNSIESVQNVSADISSAEKKNEISGDLLITGKADISNPFVFHNIVGKDTVQSISIMGAADYSISNHYVKSSNHKTENRKEEFKDHFQDVTQNAVSKEIKKEKTSVVSEETEKIKVTGFQIATWIFMTILGITVILMFFAYKYFKK</sequence>
<dbReference type="RefSeq" id="WP_090001373.1">
    <property type="nucleotide sequence ID" value="NZ_FOBV01000009.1"/>
</dbReference>
<evidence type="ECO:0000313" key="2">
    <source>
        <dbReference type="EMBL" id="SEM94157.1"/>
    </source>
</evidence>
<protein>
    <recommendedName>
        <fullName evidence="4">Lipoprotein</fullName>
    </recommendedName>
</protein>
<gene>
    <name evidence="2" type="ORF">SAMN05421856_10960</name>
</gene>
<evidence type="ECO:0008006" key="4">
    <source>
        <dbReference type="Google" id="ProtNLM"/>
    </source>
</evidence>
<keyword evidence="3" id="KW-1185">Reference proteome</keyword>